<dbReference type="SUPFAM" id="SSF52540">
    <property type="entry name" value="P-loop containing nucleoside triphosphate hydrolases"/>
    <property type="match status" value="1"/>
</dbReference>
<proteinExistence type="predicted"/>
<dbReference type="AlphaFoldDB" id="A0A9D1D074"/>
<protein>
    <submittedName>
        <fullName evidence="2">AAA family ATPase</fullName>
    </submittedName>
</protein>
<dbReference type="Pfam" id="PF08011">
    <property type="entry name" value="PDDEXK_9"/>
    <property type="match status" value="1"/>
</dbReference>
<reference evidence="2" key="2">
    <citation type="journal article" date="2021" name="PeerJ">
        <title>Extensive microbial diversity within the chicken gut microbiome revealed by metagenomics and culture.</title>
        <authorList>
            <person name="Gilroy R."/>
            <person name="Ravi A."/>
            <person name="Getino M."/>
            <person name="Pursley I."/>
            <person name="Horton D.L."/>
            <person name="Alikhan N.F."/>
            <person name="Baker D."/>
            <person name="Gharbi K."/>
            <person name="Hall N."/>
            <person name="Watson M."/>
            <person name="Adriaenssens E.M."/>
            <person name="Foster-Nyarko E."/>
            <person name="Jarju S."/>
            <person name="Secka A."/>
            <person name="Antonio M."/>
            <person name="Oren A."/>
            <person name="Chaudhuri R.R."/>
            <person name="La Ragione R."/>
            <person name="Hildebrand F."/>
            <person name="Pallen M.J."/>
        </authorList>
    </citation>
    <scope>NUCLEOTIDE SEQUENCE</scope>
    <source>
        <strain evidence="2">ChiSjej3B21-11622</strain>
    </source>
</reference>
<dbReference type="InterPro" id="IPR012547">
    <property type="entry name" value="PDDEXK_9"/>
</dbReference>
<dbReference type="EMBL" id="DVFT01000027">
    <property type="protein sequence ID" value="HIQ95298.1"/>
    <property type="molecule type" value="Genomic_DNA"/>
</dbReference>
<dbReference type="PANTHER" id="PTHR34825">
    <property type="entry name" value="CONSERVED PROTEIN, WITH A WEAK D-GALACTARATE DEHYDRATASE/ALTRONATE HYDROLASE DOMAIN"/>
    <property type="match status" value="1"/>
</dbReference>
<feature type="non-terminal residue" evidence="2">
    <location>
        <position position="548"/>
    </location>
</feature>
<evidence type="ECO:0000313" key="2">
    <source>
        <dbReference type="EMBL" id="HIQ95298.1"/>
    </source>
</evidence>
<gene>
    <name evidence="2" type="ORF">IAB26_01920</name>
</gene>
<dbReference type="PANTHER" id="PTHR34825:SF1">
    <property type="entry name" value="AAA-ATPASE-LIKE DOMAIN-CONTAINING PROTEIN"/>
    <property type="match status" value="1"/>
</dbReference>
<evidence type="ECO:0000313" key="3">
    <source>
        <dbReference type="Proteomes" id="UP000886886"/>
    </source>
</evidence>
<dbReference type="InterPro" id="IPR027417">
    <property type="entry name" value="P-loop_NTPase"/>
</dbReference>
<name>A0A9D1D074_9FIRM</name>
<dbReference type="InterPro" id="IPR018631">
    <property type="entry name" value="AAA-ATPase-like_dom"/>
</dbReference>
<accession>A0A9D1D074</accession>
<reference evidence="2" key="1">
    <citation type="submission" date="2020-10" db="EMBL/GenBank/DDBJ databases">
        <authorList>
            <person name="Gilroy R."/>
        </authorList>
    </citation>
    <scope>NUCLEOTIDE SEQUENCE</scope>
    <source>
        <strain evidence="2">ChiSjej3B21-11622</strain>
    </source>
</reference>
<dbReference type="Pfam" id="PF09820">
    <property type="entry name" value="AAA-ATPase_like"/>
    <property type="match status" value="1"/>
</dbReference>
<sequence>MEIFKSLVMERSVGKVRKKLPIGIDGFEKIRTNDFYYVDKTRFIKELLQNWGEVNLFTRPRRFGKTLNMSMLKSFFEVGSDPALFDGLKILQEKELCEKYMGKFPVISISLKSVGGMNFKAALAALINIIGKEAMRFQFLLESEHLSEPEKDSYQRLIKIGTTSHAIYDMTEAVLADSLQTLSQLLTKHYSQKVILLIDEYDVPLDKAFQGEYYDEMVSLIRSLFDNALKTNDSLYFAVLTGCLRISRESIFTGLNNLKVHTISDVRYDEYFGFTNADVDEMLAFYDLSSYKDVIRNWYDGYCFGDTEIYCPWDVINYCDELLAAPSASPQNYWANTSGNDLIRRLLKKANLTTKNEVEELLNGRQITKRIKQELTYRDIDDSIENVWSVLYSTGYLTGKHVEQADADIFRLWIPNGEIRKLFYELVEDWFREVTRSDTSRINRFCAAFTAGDTDAIQEMLGDYLWDSISVRDTAVRRNMKENFYHGMLLGLLQNQDSWLVKSNAETGEGYSDISIQTSERLGIVIELKYADDGNLAAACSEALKQIE</sequence>
<evidence type="ECO:0000259" key="1">
    <source>
        <dbReference type="Pfam" id="PF09820"/>
    </source>
</evidence>
<organism evidence="2 3">
    <name type="scientific">Candidatus Limivivens merdigallinarum</name>
    <dbReference type="NCBI Taxonomy" id="2840859"/>
    <lineage>
        <taxon>Bacteria</taxon>
        <taxon>Bacillati</taxon>
        <taxon>Bacillota</taxon>
        <taxon>Clostridia</taxon>
        <taxon>Lachnospirales</taxon>
        <taxon>Lachnospiraceae</taxon>
        <taxon>Lachnospiraceae incertae sedis</taxon>
        <taxon>Candidatus Limivivens</taxon>
    </lineage>
</organism>
<dbReference type="Proteomes" id="UP000886886">
    <property type="component" value="Unassembled WGS sequence"/>
</dbReference>
<comment type="caution">
    <text evidence="2">The sequence shown here is derived from an EMBL/GenBank/DDBJ whole genome shotgun (WGS) entry which is preliminary data.</text>
</comment>
<feature type="domain" description="AAA-ATPase-like" evidence="1">
    <location>
        <begin position="21"/>
        <end position="252"/>
    </location>
</feature>